<dbReference type="EMBL" id="LXQA011035106">
    <property type="protein sequence ID" value="MCI82108.1"/>
    <property type="molecule type" value="Genomic_DNA"/>
</dbReference>
<dbReference type="AlphaFoldDB" id="A0A392V1E2"/>
<feature type="non-terminal residue" evidence="1">
    <location>
        <position position="57"/>
    </location>
</feature>
<name>A0A392V1E2_9FABA</name>
<reference evidence="1 2" key="1">
    <citation type="journal article" date="2018" name="Front. Plant Sci.">
        <title>Red Clover (Trifolium pratense) and Zigzag Clover (T. medium) - A Picture of Genomic Similarities and Differences.</title>
        <authorList>
            <person name="Dluhosova J."/>
            <person name="Istvanek J."/>
            <person name="Nedelnik J."/>
            <person name="Repkova J."/>
        </authorList>
    </citation>
    <scope>NUCLEOTIDE SEQUENCE [LARGE SCALE GENOMIC DNA]</scope>
    <source>
        <strain evidence="2">cv. 10/8</strain>
        <tissue evidence="1">Leaf</tissue>
    </source>
</reference>
<comment type="caution">
    <text evidence="1">The sequence shown here is derived from an EMBL/GenBank/DDBJ whole genome shotgun (WGS) entry which is preliminary data.</text>
</comment>
<evidence type="ECO:0000313" key="1">
    <source>
        <dbReference type="EMBL" id="MCI82108.1"/>
    </source>
</evidence>
<protein>
    <submittedName>
        <fullName evidence="1">Uncharacterized protein</fullName>
    </submittedName>
</protein>
<proteinExistence type="predicted"/>
<evidence type="ECO:0000313" key="2">
    <source>
        <dbReference type="Proteomes" id="UP000265520"/>
    </source>
</evidence>
<accession>A0A392V1E2</accession>
<dbReference type="Proteomes" id="UP000265520">
    <property type="component" value="Unassembled WGS sequence"/>
</dbReference>
<keyword evidence="2" id="KW-1185">Reference proteome</keyword>
<sequence>MGGRFSMKSLELKHRGTSRPRLVEDRAHPTFHLLLARLGRPLVSNDLKEFIAKISHI</sequence>
<organism evidence="1 2">
    <name type="scientific">Trifolium medium</name>
    <dbReference type="NCBI Taxonomy" id="97028"/>
    <lineage>
        <taxon>Eukaryota</taxon>
        <taxon>Viridiplantae</taxon>
        <taxon>Streptophyta</taxon>
        <taxon>Embryophyta</taxon>
        <taxon>Tracheophyta</taxon>
        <taxon>Spermatophyta</taxon>
        <taxon>Magnoliopsida</taxon>
        <taxon>eudicotyledons</taxon>
        <taxon>Gunneridae</taxon>
        <taxon>Pentapetalae</taxon>
        <taxon>rosids</taxon>
        <taxon>fabids</taxon>
        <taxon>Fabales</taxon>
        <taxon>Fabaceae</taxon>
        <taxon>Papilionoideae</taxon>
        <taxon>50 kb inversion clade</taxon>
        <taxon>NPAAA clade</taxon>
        <taxon>Hologalegina</taxon>
        <taxon>IRL clade</taxon>
        <taxon>Trifolieae</taxon>
        <taxon>Trifolium</taxon>
    </lineage>
</organism>